<keyword evidence="6" id="KW-0067">ATP-binding</keyword>
<dbReference type="InterPro" id="IPR050173">
    <property type="entry name" value="ABC_transporter_C-like"/>
</dbReference>
<evidence type="ECO:0000313" key="13">
    <source>
        <dbReference type="Proteomes" id="UP001165063"/>
    </source>
</evidence>
<keyword evidence="8 10" id="KW-0472">Membrane</keyword>
<feature type="transmembrane region" description="Helical" evidence="10">
    <location>
        <begin position="134"/>
        <end position="155"/>
    </location>
</feature>
<evidence type="ECO:0000256" key="8">
    <source>
        <dbReference type="ARBA" id="ARBA00023136"/>
    </source>
</evidence>
<keyword evidence="2" id="KW-0813">Transport</keyword>
<evidence type="ECO:0000256" key="4">
    <source>
        <dbReference type="ARBA" id="ARBA00022737"/>
    </source>
</evidence>
<evidence type="ECO:0000256" key="1">
    <source>
        <dbReference type="ARBA" id="ARBA00004127"/>
    </source>
</evidence>
<dbReference type="GO" id="GO:0016020">
    <property type="term" value="C:membrane"/>
    <property type="evidence" value="ECO:0007669"/>
    <property type="project" value="InterPro"/>
</dbReference>
<dbReference type="OrthoDB" id="6500128at2759"/>
<feature type="transmembrane region" description="Helical" evidence="10">
    <location>
        <begin position="249"/>
        <end position="268"/>
    </location>
</feature>
<dbReference type="Proteomes" id="UP001165063">
    <property type="component" value="Unassembled WGS sequence"/>
</dbReference>
<feature type="region of interest" description="Disordered" evidence="9">
    <location>
        <begin position="60"/>
        <end position="84"/>
    </location>
</feature>
<dbReference type="PANTHER" id="PTHR24223:SF443">
    <property type="entry name" value="MULTIDRUG-RESISTANCE LIKE PROTEIN 1, ISOFORM I"/>
    <property type="match status" value="1"/>
</dbReference>
<sequence length="596" mass="66679">MGHQVLRDSLESSGDTGNWLPEQVQPPSPLSPPSEQLQQQESGWNELELSFDGLGLAFNTEQQQQQQQQQQQPLIQHQQPEQHQEFDVIPTQLASTPVPLSLSPPLGATQDTEANFKFPDPLISNDSNSLNPNFIALLYFGISVAFLLLGSYQLLYQSFFSASPAAAATKSKTTAGNTEKKRVWKGQFFARGLDKLKFWLNVAFAIGFLVLFRSVLFAFDDVSYSNVVLDLVDLDVDVDVDDGRNWQFVSYWVSIVVFAFVVLPLDVIQPVTWICQSATTMLFYPIQLGLISIVAIQQNFGEYPVLPQTFINGSQFQIERVLSLALCFILVVIVHLEYNCYHPTWELYHYYESHDGYDVDQPNFVSKLTFSWMNGMIQAGYRNNGLEHEDLPPAPTFITTEHSSPTLAKHWNKQLEKLHNGNGKGKGNGKGFFSKPSLLIALARSFGFPVLLSLCYDMADSIVSFIQPQLLKHLILFFGRTDNPPSIIGMSIAFGMFAVSLAETSFNNEYIILTVEAALGSKAGLMQLVYEKSLKLSPEARLEYSTGDIINRLSVDINRVQTLTSYCQTLFSAPTRLVLCLWSLHALLGNATWGVP</sequence>
<dbReference type="PANTHER" id="PTHR24223">
    <property type="entry name" value="ATP-BINDING CASSETTE SUB-FAMILY C"/>
    <property type="match status" value="1"/>
</dbReference>
<gene>
    <name evidence="12" type="ORF">Amon01_000257500</name>
</gene>
<feature type="domain" description="ABC transmembrane type-1" evidence="11">
    <location>
        <begin position="461"/>
        <end position="596"/>
    </location>
</feature>
<keyword evidence="3 10" id="KW-0812">Transmembrane</keyword>
<feature type="region of interest" description="Disordered" evidence="9">
    <location>
        <begin position="1"/>
        <end position="43"/>
    </location>
</feature>
<evidence type="ECO:0000256" key="7">
    <source>
        <dbReference type="ARBA" id="ARBA00022989"/>
    </source>
</evidence>
<name>A0A9W6YVC0_AMBMO</name>
<evidence type="ECO:0000256" key="9">
    <source>
        <dbReference type="SAM" id="MobiDB-lite"/>
    </source>
</evidence>
<evidence type="ECO:0000256" key="3">
    <source>
        <dbReference type="ARBA" id="ARBA00022692"/>
    </source>
</evidence>
<proteinExistence type="predicted"/>
<dbReference type="GO" id="GO:0012505">
    <property type="term" value="C:endomembrane system"/>
    <property type="evidence" value="ECO:0007669"/>
    <property type="project" value="UniProtKB-SubCell"/>
</dbReference>
<dbReference type="EMBL" id="BSXU01000959">
    <property type="protein sequence ID" value="GMG22273.1"/>
    <property type="molecule type" value="Genomic_DNA"/>
</dbReference>
<evidence type="ECO:0000256" key="5">
    <source>
        <dbReference type="ARBA" id="ARBA00022741"/>
    </source>
</evidence>
<dbReference type="SUPFAM" id="SSF90123">
    <property type="entry name" value="ABC transporter transmembrane region"/>
    <property type="match status" value="1"/>
</dbReference>
<feature type="compositionally biased region" description="Basic and acidic residues" evidence="9">
    <location>
        <begin position="1"/>
        <end position="10"/>
    </location>
</feature>
<dbReference type="InterPro" id="IPR036640">
    <property type="entry name" value="ABC1_TM_sf"/>
</dbReference>
<dbReference type="Gene3D" id="1.20.1560.10">
    <property type="entry name" value="ABC transporter type 1, transmembrane domain"/>
    <property type="match status" value="1"/>
</dbReference>
<organism evidence="12 13">
    <name type="scientific">Ambrosiozyma monospora</name>
    <name type="common">Yeast</name>
    <name type="synonym">Endomycopsis monosporus</name>
    <dbReference type="NCBI Taxonomy" id="43982"/>
    <lineage>
        <taxon>Eukaryota</taxon>
        <taxon>Fungi</taxon>
        <taxon>Dikarya</taxon>
        <taxon>Ascomycota</taxon>
        <taxon>Saccharomycotina</taxon>
        <taxon>Pichiomycetes</taxon>
        <taxon>Pichiales</taxon>
        <taxon>Pichiaceae</taxon>
        <taxon>Ambrosiozyma</taxon>
    </lineage>
</organism>
<evidence type="ECO:0000259" key="11">
    <source>
        <dbReference type="PROSITE" id="PS50929"/>
    </source>
</evidence>
<dbReference type="PROSITE" id="PS50929">
    <property type="entry name" value="ABC_TM1F"/>
    <property type="match status" value="1"/>
</dbReference>
<protein>
    <submittedName>
        <fullName evidence="12">Unnamed protein product</fullName>
    </submittedName>
</protein>
<reference evidence="12" key="1">
    <citation type="submission" date="2023-04" db="EMBL/GenBank/DDBJ databases">
        <title>Ambrosiozyma monospora NBRC 1965.</title>
        <authorList>
            <person name="Ichikawa N."/>
            <person name="Sato H."/>
            <person name="Tonouchi N."/>
        </authorList>
    </citation>
    <scope>NUCLEOTIDE SEQUENCE</scope>
    <source>
        <strain evidence="12">NBRC 1965</strain>
    </source>
</reference>
<dbReference type="GO" id="GO:0005524">
    <property type="term" value="F:ATP binding"/>
    <property type="evidence" value="ECO:0007669"/>
    <property type="project" value="UniProtKB-KW"/>
</dbReference>
<dbReference type="GO" id="GO:0140359">
    <property type="term" value="F:ABC-type transporter activity"/>
    <property type="evidence" value="ECO:0007669"/>
    <property type="project" value="InterPro"/>
</dbReference>
<feature type="transmembrane region" description="Helical" evidence="10">
    <location>
        <begin position="198"/>
        <end position="219"/>
    </location>
</feature>
<evidence type="ECO:0000313" key="12">
    <source>
        <dbReference type="EMBL" id="GMG22273.1"/>
    </source>
</evidence>
<evidence type="ECO:0000256" key="2">
    <source>
        <dbReference type="ARBA" id="ARBA00022448"/>
    </source>
</evidence>
<feature type="compositionally biased region" description="Low complexity" evidence="9">
    <location>
        <begin position="33"/>
        <end position="42"/>
    </location>
</feature>
<feature type="compositionally biased region" description="Low complexity" evidence="9">
    <location>
        <begin position="61"/>
        <end position="79"/>
    </location>
</feature>
<dbReference type="AlphaFoldDB" id="A0A9W6YVC0"/>
<keyword evidence="5" id="KW-0547">Nucleotide-binding</keyword>
<evidence type="ECO:0000256" key="10">
    <source>
        <dbReference type="SAM" id="Phobius"/>
    </source>
</evidence>
<keyword evidence="13" id="KW-1185">Reference proteome</keyword>
<evidence type="ECO:0000256" key="6">
    <source>
        <dbReference type="ARBA" id="ARBA00022840"/>
    </source>
</evidence>
<dbReference type="Pfam" id="PF00664">
    <property type="entry name" value="ABC_membrane"/>
    <property type="match status" value="1"/>
</dbReference>
<keyword evidence="4" id="KW-0677">Repeat</keyword>
<dbReference type="InterPro" id="IPR011527">
    <property type="entry name" value="ABC1_TM_dom"/>
</dbReference>
<keyword evidence="7 10" id="KW-1133">Transmembrane helix</keyword>
<accession>A0A9W6YVC0</accession>
<comment type="caution">
    <text evidence="12">The sequence shown here is derived from an EMBL/GenBank/DDBJ whole genome shotgun (WGS) entry which is preliminary data.</text>
</comment>
<comment type="subcellular location">
    <subcellularLocation>
        <location evidence="1">Endomembrane system</location>
        <topology evidence="1">Multi-pass membrane protein</topology>
    </subcellularLocation>
</comment>